<proteinExistence type="predicted"/>
<dbReference type="InterPro" id="IPR036890">
    <property type="entry name" value="HATPase_C_sf"/>
</dbReference>
<evidence type="ECO:0000313" key="13">
    <source>
        <dbReference type="Proteomes" id="UP000663720"/>
    </source>
</evidence>
<dbReference type="InterPro" id="IPR003594">
    <property type="entry name" value="HATPase_dom"/>
</dbReference>
<dbReference type="InterPro" id="IPR001789">
    <property type="entry name" value="Sig_transdc_resp-reg_receiver"/>
</dbReference>
<dbReference type="Gene3D" id="3.30.450.20">
    <property type="entry name" value="PAS domain"/>
    <property type="match status" value="1"/>
</dbReference>
<feature type="modified residue" description="4-aspartylphosphate" evidence="8">
    <location>
        <position position="53"/>
    </location>
</feature>
<evidence type="ECO:0000313" key="12">
    <source>
        <dbReference type="EMBL" id="QTA83549.1"/>
    </source>
</evidence>
<dbReference type="PROSITE" id="PS50109">
    <property type="entry name" value="HIS_KIN"/>
    <property type="match status" value="1"/>
</dbReference>
<keyword evidence="9" id="KW-0812">Transmembrane</keyword>
<dbReference type="SMART" id="SM00448">
    <property type="entry name" value="REC"/>
    <property type="match status" value="1"/>
</dbReference>
<dbReference type="Gene3D" id="1.10.287.130">
    <property type="match status" value="1"/>
</dbReference>
<dbReference type="SUPFAM" id="SSF47384">
    <property type="entry name" value="Homodimeric domain of signal transducing histidine kinase"/>
    <property type="match status" value="1"/>
</dbReference>
<reference evidence="12" key="1">
    <citation type="journal article" date="2021" name="Microb. Physiol.">
        <title>Proteogenomic Insights into the Physiology of Marine, Sulfate-Reducing, Filamentous Desulfonema limicola and Desulfonema magnum.</title>
        <authorList>
            <person name="Schnaars V."/>
            <person name="Wohlbrand L."/>
            <person name="Scheve S."/>
            <person name="Hinrichs C."/>
            <person name="Reinhardt R."/>
            <person name="Rabus R."/>
        </authorList>
    </citation>
    <scope>NUCLEOTIDE SEQUENCE</scope>
    <source>
        <strain evidence="12">5ac10</strain>
    </source>
</reference>
<comment type="catalytic activity">
    <reaction evidence="1">
        <text>ATP + protein L-histidine = ADP + protein N-phospho-L-histidine.</text>
        <dbReference type="EC" id="2.7.13.3"/>
    </reaction>
</comment>
<gene>
    <name evidence="12" type="ORF">dnl_59620</name>
</gene>
<accession>A0A975GJI3</accession>
<evidence type="ECO:0000256" key="4">
    <source>
        <dbReference type="ARBA" id="ARBA00023012"/>
    </source>
</evidence>
<dbReference type="InterPro" id="IPR003661">
    <property type="entry name" value="HisK_dim/P_dom"/>
</dbReference>
<keyword evidence="6" id="KW-0238">DNA-binding</keyword>
<dbReference type="Pfam" id="PF02518">
    <property type="entry name" value="HATPase_c"/>
    <property type="match status" value="1"/>
</dbReference>
<dbReference type="PANTHER" id="PTHR43065:SF42">
    <property type="entry name" value="TWO-COMPONENT SENSOR PPRA"/>
    <property type="match status" value="1"/>
</dbReference>
<evidence type="ECO:0000256" key="8">
    <source>
        <dbReference type="PROSITE-ProRule" id="PRU00169"/>
    </source>
</evidence>
<keyword evidence="13" id="KW-1185">Reference proteome</keyword>
<evidence type="ECO:0000256" key="1">
    <source>
        <dbReference type="ARBA" id="ARBA00000085"/>
    </source>
</evidence>
<dbReference type="Gene3D" id="3.30.565.10">
    <property type="entry name" value="Histidine kinase-like ATPase, C-terminal domain"/>
    <property type="match status" value="1"/>
</dbReference>
<name>A0A975GJI3_9BACT</name>
<dbReference type="Gene3D" id="3.40.50.2300">
    <property type="match status" value="1"/>
</dbReference>
<dbReference type="Pfam" id="PF00512">
    <property type="entry name" value="HisKA"/>
    <property type="match status" value="1"/>
</dbReference>
<dbReference type="InterPro" id="IPR004358">
    <property type="entry name" value="Sig_transdc_His_kin-like_C"/>
</dbReference>
<evidence type="ECO:0000256" key="7">
    <source>
        <dbReference type="ARBA" id="ARBA00023163"/>
    </source>
</evidence>
<evidence type="ECO:0000256" key="6">
    <source>
        <dbReference type="ARBA" id="ARBA00023125"/>
    </source>
</evidence>
<dbReference type="FunFam" id="3.40.50.2300:FF:000001">
    <property type="entry name" value="DNA-binding response regulator PhoB"/>
    <property type="match status" value="1"/>
</dbReference>
<dbReference type="PROSITE" id="PS50110">
    <property type="entry name" value="RESPONSE_REGULATORY"/>
    <property type="match status" value="1"/>
</dbReference>
<dbReference type="SMART" id="SM00387">
    <property type="entry name" value="HATPase_c"/>
    <property type="match status" value="1"/>
</dbReference>
<dbReference type="EC" id="2.7.13.3" evidence="2"/>
<keyword evidence="12" id="KW-0808">Transferase</keyword>
<dbReference type="InterPro" id="IPR036097">
    <property type="entry name" value="HisK_dim/P_sf"/>
</dbReference>
<dbReference type="Proteomes" id="UP000663720">
    <property type="component" value="Chromosome"/>
</dbReference>
<organism evidence="12 13">
    <name type="scientific">Desulfonema limicola</name>
    <dbReference type="NCBI Taxonomy" id="45656"/>
    <lineage>
        <taxon>Bacteria</taxon>
        <taxon>Pseudomonadati</taxon>
        <taxon>Thermodesulfobacteriota</taxon>
        <taxon>Desulfobacteria</taxon>
        <taxon>Desulfobacterales</taxon>
        <taxon>Desulfococcaceae</taxon>
        <taxon>Desulfonema</taxon>
    </lineage>
</organism>
<sequence length="593" mass="67154">MKENILIVDDEADILNLLQFTLTAEGFNVSTASNGKEALEAFHAGNFDLVLTDIKMPVMDGLELIGHLREKNADAEVIVLTGHASVEIAVDALKNGGAFDFFQKPLDDIDHLLMTINRALERQRLKKERDMALTRLKASENFSQAVINSLPSHILVLDKKGIIIKVNQSWKQFVREHFEKAFRPGIGDNYLVSCISKMDKPEAAIIEAGIKSLLNGEMKHFEKEFIFRMSFPEKHFLMQGRQLQDSQGLVLISQIDITMIKSMETELINARKDEALKTLTTGIAHQYNNALNGISGAAEILKDRLGNEEIVLQMLNIIIKSVRQMAGYNSQLTAYTERNLNEEQAVLLNPIIENTVNSMENILENPHEVRLDLSYDVQYIKGYNDKIQAVIYELILNAVEATEGTGNISISSKKEWVNLPPAKAPSDTPGYYYVISVTDDGVGIEDKIKNRIFDPFFTTKFIGRGLGLPAAHGIVMTHRGWIAMNSHEGGGTEMKVFLPVYEKPDEKRELKKMKLKKLIKLCSLLKIIFLILNLQRLFLRQQDLKYLKQKMVSRPFPLLKTMKMILILPCLTLFFLIWGLRTFIPALRLPDLK</sequence>
<protein>
    <recommendedName>
        <fullName evidence="2">histidine kinase</fullName>
        <ecNumber evidence="2">2.7.13.3</ecNumber>
    </recommendedName>
</protein>
<dbReference type="InterPro" id="IPR011006">
    <property type="entry name" value="CheY-like_superfamily"/>
</dbReference>
<dbReference type="GO" id="GO:0000155">
    <property type="term" value="F:phosphorelay sensor kinase activity"/>
    <property type="evidence" value="ECO:0007669"/>
    <property type="project" value="InterPro"/>
</dbReference>
<keyword evidence="5" id="KW-0805">Transcription regulation</keyword>
<dbReference type="SUPFAM" id="SSF52172">
    <property type="entry name" value="CheY-like"/>
    <property type="match status" value="1"/>
</dbReference>
<evidence type="ECO:0000256" key="9">
    <source>
        <dbReference type="SAM" id="Phobius"/>
    </source>
</evidence>
<keyword evidence="9" id="KW-0472">Membrane</keyword>
<evidence type="ECO:0000256" key="2">
    <source>
        <dbReference type="ARBA" id="ARBA00012438"/>
    </source>
</evidence>
<feature type="transmembrane region" description="Helical" evidence="9">
    <location>
        <begin position="558"/>
        <end position="580"/>
    </location>
</feature>
<dbReference type="AlphaFoldDB" id="A0A975GJI3"/>
<dbReference type="PRINTS" id="PR00344">
    <property type="entry name" value="BCTRLSENSOR"/>
</dbReference>
<dbReference type="EMBL" id="CP061799">
    <property type="protein sequence ID" value="QTA83549.1"/>
    <property type="molecule type" value="Genomic_DNA"/>
</dbReference>
<evidence type="ECO:0000259" key="10">
    <source>
        <dbReference type="PROSITE" id="PS50109"/>
    </source>
</evidence>
<dbReference type="InterPro" id="IPR005467">
    <property type="entry name" value="His_kinase_dom"/>
</dbReference>
<keyword evidence="7" id="KW-0804">Transcription</keyword>
<keyword evidence="4" id="KW-0902">Two-component regulatory system</keyword>
<evidence type="ECO:0000256" key="3">
    <source>
        <dbReference type="ARBA" id="ARBA00022553"/>
    </source>
</evidence>
<dbReference type="SUPFAM" id="SSF55874">
    <property type="entry name" value="ATPase domain of HSP90 chaperone/DNA topoisomerase II/histidine kinase"/>
    <property type="match status" value="1"/>
</dbReference>
<keyword evidence="12" id="KW-0418">Kinase</keyword>
<dbReference type="CDD" id="cd00082">
    <property type="entry name" value="HisKA"/>
    <property type="match status" value="1"/>
</dbReference>
<dbReference type="GO" id="GO:0003677">
    <property type="term" value="F:DNA binding"/>
    <property type="evidence" value="ECO:0007669"/>
    <property type="project" value="UniProtKB-KW"/>
</dbReference>
<keyword evidence="3 8" id="KW-0597">Phosphoprotein</keyword>
<dbReference type="PANTHER" id="PTHR43065">
    <property type="entry name" value="SENSOR HISTIDINE KINASE"/>
    <property type="match status" value="1"/>
</dbReference>
<keyword evidence="9" id="KW-1133">Transmembrane helix</keyword>
<feature type="domain" description="Response regulatory" evidence="11">
    <location>
        <begin position="4"/>
        <end position="119"/>
    </location>
</feature>
<feature type="domain" description="Histidine kinase" evidence="10">
    <location>
        <begin position="282"/>
        <end position="502"/>
    </location>
</feature>
<dbReference type="Pfam" id="PF00072">
    <property type="entry name" value="Response_reg"/>
    <property type="match status" value="1"/>
</dbReference>
<evidence type="ECO:0000259" key="11">
    <source>
        <dbReference type="PROSITE" id="PS50110"/>
    </source>
</evidence>
<evidence type="ECO:0000256" key="5">
    <source>
        <dbReference type="ARBA" id="ARBA00023015"/>
    </source>
</evidence>
<dbReference type="SMART" id="SM00388">
    <property type="entry name" value="HisKA"/>
    <property type="match status" value="1"/>
</dbReference>
<dbReference type="KEGG" id="dli:dnl_59620"/>